<proteinExistence type="predicted"/>
<gene>
    <name evidence="1" type="ORF">MSG28_009205</name>
</gene>
<reference evidence="1 2" key="1">
    <citation type="journal article" date="2022" name="Genome Biol. Evol.">
        <title>The Spruce Budworm Genome: Reconstructing the Evolutionary History of Antifreeze Proteins.</title>
        <authorList>
            <person name="Beliveau C."/>
            <person name="Gagne P."/>
            <person name="Picq S."/>
            <person name="Vernygora O."/>
            <person name="Keeling C.I."/>
            <person name="Pinkney K."/>
            <person name="Doucet D."/>
            <person name="Wen F."/>
            <person name="Johnston J.S."/>
            <person name="Maaroufi H."/>
            <person name="Boyle B."/>
            <person name="Laroche J."/>
            <person name="Dewar K."/>
            <person name="Juretic N."/>
            <person name="Blackburn G."/>
            <person name="Nisole A."/>
            <person name="Brunet B."/>
            <person name="Brandao M."/>
            <person name="Lumley L."/>
            <person name="Duan J."/>
            <person name="Quan G."/>
            <person name="Lucarotti C.J."/>
            <person name="Roe A.D."/>
            <person name="Sperling F.A.H."/>
            <person name="Levesque R.C."/>
            <person name="Cusson M."/>
        </authorList>
    </citation>
    <scope>NUCLEOTIDE SEQUENCE [LARGE SCALE GENOMIC DNA]</scope>
    <source>
        <strain evidence="1">Glfc:IPQL:Cfum</strain>
    </source>
</reference>
<dbReference type="EMBL" id="CM046115">
    <property type="protein sequence ID" value="KAI8440907.1"/>
    <property type="molecule type" value="Genomic_DNA"/>
</dbReference>
<evidence type="ECO:0000313" key="2">
    <source>
        <dbReference type="Proteomes" id="UP001064048"/>
    </source>
</evidence>
<protein>
    <submittedName>
        <fullName evidence="1">Uncharacterized protein</fullName>
    </submittedName>
</protein>
<dbReference type="Proteomes" id="UP001064048">
    <property type="component" value="Chromosome 15"/>
</dbReference>
<organism evidence="1 2">
    <name type="scientific">Choristoneura fumiferana</name>
    <name type="common">Spruce budworm moth</name>
    <name type="synonym">Archips fumiferana</name>
    <dbReference type="NCBI Taxonomy" id="7141"/>
    <lineage>
        <taxon>Eukaryota</taxon>
        <taxon>Metazoa</taxon>
        <taxon>Ecdysozoa</taxon>
        <taxon>Arthropoda</taxon>
        <taxon>Hexapoda</taxon>
        <taxon>Insecta</taxon>
        <taxon>Pterygota</taxon>
        <taxon>Neoptera</taxon>
        <taxon>Endopterygota</taxon>
        <taxon>Lepidoptera</taxon>
        <taxon>Glossata</taxon>
        <taxon>Ditrysia</taxon>
        <taxon>Tortricoidea</taxon>
        <taxon>Tortricidae</taxon>
        <taxon>Tortricinae</taxon>
        <taxon>Choristoneura</taxon>
    </lineage>
</organism>
<evidence type="ECO:0000313" key="1">
    <source>
        <dbReference type="EMBL" id="KAI8440907.1"/>
    </source>
</evidence>
<keyword evidence="2" id="KW-1185">Reference proteome</keyword>
<name>A0ACC0KX83_CHOFU</name>
<comment type="caution">
    <text evidence="1">The sequence shown here is derived from an EMBL/GenBank/DDBJ whole genome shotgun (WGS) entry which is preliminary data.</text>
</comment>
<sequence length="198" mass="21054">MANILAFASSYHLPAGSPPMYGADVPRHVAPHPLVAPPSAVDDSQLADTIHSIASPDLNAAIRAMSLISNAIVSGRAAALSAHEQRLVSAVATQIRRLRTSQRPPHQTLPAYKCIAQALIACCRVGTEWEACYPGDVAGGTQRRAGAGTGYPRSVNESVPVLMVLRALLRMVQQQDHMHTRLRHMLREGEGGASKSAA</sequence>
<accession>A0ACC0KX83</accession>